<dbReference type="GO" id="GO:0043565">
    <property type="term" value="F:sequence-specific DNA binding"/>
    <property type="evidence" value="ECO:0007669"/>
    <property type="project" value="InterPro"/>
</dbReference>
<dbReference type="Pfam" id="PF12833">
    <property type="entry name" value="HTH_18"/>
    <property type="match status" value="1"/>
</dbReference>
<keyword evidence="3" id="KW-0804">Transcription</keyword>
<evidence type="ECO:0000313" key="6">
    <source>
        <dbReference type="Proteomes" id="UP000599312"/>
    </source>
</evidence>
<feature type="domain" description="HTH araC/xylS-type" evidence="4">
    <location>
        <begin position="217"/>
        <end position="317"/>
    </location>
</feature>
<dbReference type="AlphaFoldDB" id="A0A931FQ00"/>
<name>A0A931FQ00_9HYPH</name>
<dbReference type="SMART" id="SM00342">
    <property type="entry name" value="HTH_ARAC"/>
    <property type="match status" value="1"/>
</dbReference>
<dbReference type="SUPFAM" id="SSF46689">
    <property type="entry name" value="Homeodomain-like"/>
    <property type="match status" value="1"/>
</dbReference>
<gene>
    <name evidence="5" type="ORF">I2H38_19100</name>
</gene>
<dbReference type="PANTHER" id="PTHR46796:SF6">
    <property type="entry name" value="ARAC SUBFAMILY"/>
    <property type="match status" value="1"/>
</dbReference>
<keyword evidence="1" id="KW-0805">Transcription regulation</keyword>
<evidence type="ECO:0000259" key="4">
    <source>
        <dbReference type="PROSITE" id="PS01124"/>
    </source>
</evidence>
<dbReference type="InterPro" id="IPR018060">
    <property type="entry name" value="HTH_AraC"/>
</dbReference>
<keyword evidence="6" id="KW-1185">Reference proteome</keyword>
<dbReference type="InterPro" id="IPR009057">
    <property type="entry name" value="Homeodomain-like_sf"/>
</dbReference>
<accession>A0A931FQ00</accession>
<dbReference type="RefSeq" id="WP_196273467.1">
    <property type="nucleotide sequence ID" value="NZ_JADQDO010000014.1"/>
</dbReference>
<dbReference type="Gene3D" id="1.10.10.60">
    <property type="entry name" value="Homeodomain-like"/>
    <property type="match status" value="1"/>
</dbReference>
<evidence type="ECO:0000256" key="3">
    <source>
        <dbReference type="ARBA" id="ARBA00023163"/>
    </source>
</evidence>
<dbReference type="Proteomes" id="UP000599312">
    <property type="component" value="Unassembled WGS sequence"/>
</dbReference>
<organism evidence="5 6">
    <name type="scientific">Microvirga alba</name>
    <dbReference type="NCBI Taxonomy" id="2791025"/>
    <lineage>
        <taxon>Bacteria</taxon>
        <taxon>Pseudomonadati</taxon>
        <taxon>Pseudomonadota</taxon>
        <taxon>Alphaproteobacteria</taxon>
        <taxon>Hyphomicrobiales</taxon>
        <taxon>Methylobacteriaceae</taxon>
        <taxon>Microvirga</taxon>
    </lineage>
</organism>
<keyword evidence="2" id="KW-0238">DNA-binding</keyword>
<dbReference type="InterPro" id="IPR050204">
    <property type="entry name" value="AraC_XylS_family_regulators"/>
</dbReference>
<dbReference type="Pfam" id="PF14525">
    <property type="entry name" value="AraC_binding_2"/>
    <property type="match status" value="1"/>
</dbReference>
<reference evidence="5" key="1">
    <citation type="submission" date="2020-11" db="EMBL/GenBank/DDBJ databases">
        <authorList>
            <person name="Kim M.K."/>
        </authorList>
    </citation>
    <scope>NUCLEOTIDE SEQUENCE</scope>
    <source>
        <strain evidence="5">BT350</strain>
    </source>
</reference>
<dbReference type="GO" id="GO:0003700">
    <property type="term" value="F:DNA-binding transcription factor activity"/>
    <property type="evidence" value="ECO:0007669"/>
    <property type="project" value="InterPro"/>
</dbReference>
<evidence type="ECO:0000256" key="1">
    <source>
        <dbReference type="ARBA" id="ARBA00023015"/>
    </source>
</evidence>
<dbReference type="PANTHER" id="PTHR46796">
    <property type="entry name" value="HTH-TYPE TRANSCRIPTIONAL ACTIVATOR RHAS-RELATED"/>
    <property type="match status" value="1"/>
</dbReference>
<dbReference type="PROSITE" id="PS01124">
    <property type="entry name" value="HTH_ARAC_FAMILY_2"/>
    <property type="match status" value="1"/>
</dbReference>
<dbReference type="EMBL" id="JADQDO010000014">
    <property type="protein sequence ID" value="MBF9235474.1"/>
    <property type="molecule type" value="Genomic_DNA"/>
</dbReference>
<sequence>MQNPPSFAFDGSYASSREEAYATWRNIISVLFDASVPDRQAVDAFRIKVDGYHLGPILVGSAESVAQQFRRSAATIARSGIDHFCVQLYPRGGFAGEVEDRSIRVGPGDINILDLSRTVRTEAEDFRNLTLVVPRPLLAPLVSNPDGLHGIVLSGRSGLGFLLANYMQTLYATAGSLDAGDGAGIAEATARLIAGCFGPATDAHEAATSTRRGARLLVVKRYIDDNLAVPGLTVDRIAREFNLSRATLARMFEPLGGLAGYIRERRMLRCFAEITSPAHAHRSIGDLAYAWGFGNEAAFSRAFRRMFDMSPREARFEVGFSPRVAYRRPSGPRGCEEPVLAQWIRHLRG</sequence>
<evidence type="ECO:0000313" key="5">
    <source>
        <dbReference type="EMBL" id="MBF9235474.1"/>
    </source>
</evidence>
<proteinExistence type="predicted"/>
<evidence type="ECO:0000256" key="2">
    <source>
        <dbReference type="ARBA" id="ARBA00023125"/>
    </source>
</evidence>
<comment type="caution">
    <text evidence="5">The sequence shown here is derived from an EMBL/GenBank/DDBJ whole genome shotgun (WGS) entry which is preliminary data.</text>
</comment>
<protein>
    <submittedName>
        <fullName evidence="5">Helix-turn-helix domain-containing protein</fullName>
    </submittedName>
</protein>
<dbReference type="InterPro" id="IPR035418">
    <property type="entry name" value="AraC-bd_2"/>
</dbReference>